<reference evidence="2" key="2">
    <citation type="submission" date="2021-12" db="EMBL/GenBank/DDBJ databases">
        <title>Resequencing data analysis of finger millet.</title>
        <authorList>
            <person name="Hatakeyama M."/>
            <person name="Aluri S."/>
            <person name="Balachadran M.T."/>
            <person name="Sivarajan S.R."/>
            <person name="Poveda L."/>
            <person name="Shimizu-Inatsugi R."/>
            <person name="Schlapbach R."/>
            <person name="Sreeman S.M."/>
            <person name="Shimizu K.K."/>
        </authorList>
    </citation>
    <scope>NUCLEOTIDE SEQUENCE</scope>
</reference>
<comment type="caution">
    <text evidence="2">The sequence shown here is derived from an EMBL/GenBank/DDBJ whole genome shotgun (WGS) entry which is preliminary data.</text>
</comment>
<keyword evidence="3" id="KW-1185">Reference proteome</keyword>
<dbReference type="EMBL" id="BQKI01000010">
    <property type="protein sequence ID" value="GJN03982.1"/>
    <property type="molecule type" value="Genomic_DNA"/>
</dbReference>
<evidence type="ECO:0000313" key="2">
    <source>
        <dbReference type="EMBL" id="GJN03982.1"/>
    </source>
</evidence>
<feature type="region of interest" description="Disordered" evidence="1">
    <location>
        <begin position="1"/>
        <end position="24"/>
    </location>
</feature>
<dbReference type="AlphaFoldDB" id="A0AAV5D1J2"/>
<accession>A0AAV5D1J2</accession>
<organism evidence="2 3">
    <name type="scientific">Eleusine coracana subsp. coracana</name>
    <dbReference type="NCBI Taxonomy" id="191504"/>
    <lineage>
        <taxon>Eukaryota</taxon>
        <taxon>Viridiplantae</taxon>
        <taxon>Streptophyta</taxon>
        <taxon>Embryophyta</taxon>
        <taxon>Tracheophyta</taxon>
        <taxon>Spermatophyta</taxon>
        <taxon>Magnoliopsida</taxon>
        <taxon>Liliopsida</taxon>
        <taxon>Poales</taxon>
        <taxon>Poaceae</taxon>
        <taxon>PACMAD clade</taxon>
        <taxon>Chloridoideae</taxon>
        <taxon>Cynodonteae</taxon>
        <taxon>Eleusininae</taxon>
        <taxon>Eleusine</taxon>
    </lineage>
</organism>
<proteinExistence type="predicted"/>
<evidence type="ECO:0000313" key="3">
    <source>
        <dbReference type="Proteomes" id="UP001054889"/>
    </source>
</evidence>
<gene>
    <name evidence="2" type="primary">ga21485</name>
    <name evidence="2" type="ORF">PR202_ga21485</name>
</gene>
<dbReference type="Proteomes" id="UP001054889">
    <property type="component" value="Unassembled WGS sequence"/>
</dbReference>
<reference evidence="2" key="1">
    <citation type="journal article" date="2018" name="DNA Res.">
        <title>Multiple hybrid de novo genome assembly of finger millet, an orphan allotetraploid crop.</title>
        <authorList>
            <person name="Hatakeyama M."/>
            <person name="Aluri S."/>
            <person name="Balachadran M.T."/>
            <person name="Sivarajan S.R."/>
            <person name="Patrignani A."/>
            <person name="Gruter S."/>
            <person name="Poveda L."/>
            <person name="Shimizu-Inatsugi R."/>
            <person name="Baeten J."/>
            <person name="Francoijs K.J."/>
            <person name="Nataraja K.N."/>
            <person name="Reddy Y.A.N."/>
            <person name="Phadnis S."/>
            <person name="Ravikumar R.L."/>
            <person name="Schlapbach R."/>
            <person name="Sreeman S.M."/>
            <person name="Shimizu K.K."/>
        </authorList>
    </citation>
    <scope>NUCLEOTIDE SEQUENCE</scope>
</reference>
<feature type="compositionally biased region" description="Basic and acidic residues" evidence="1">
    <location>
        <begin position="1"/>
        <end position="17"/>
    </location>
</feature>
<protein>
    <submittedName>
        <fullName evidence="2">Uncharacterized protein</fullName>
    </submittedName>
</protein>
<evidence type="ECO:0000256" key="1">
    <source>
        <dbReference type="SAM" id="MobiDB-lite"/>
    </source>
</evidence>
<name>A0AAV5D1J2_ELECO</name>
<sequence>MLVTRDRVPRAVGKNEGEGLEPGGARLGVCGEDDVVGSWLELSLHEHGAIEDLRRDPGALKEEERPPPSFSPWKLGREALSFLRSLGAAVFGIVRPWLSHSELVRLVQRLIA</sequence>